<organism evidence="2 3">
    <name type="scientific">Paenibacillus riograndensis SBR5</name>
    <dbReference type="NCBI Taxonomy" id="1073571"/>
    <lineage>
        <taxon>Bacteria</taxon>
        <taxon>Bacillati</taxon>
        <taxon>Bacillota</taxon>
        <taxon>Bacilli</taxon>
        <taxon>Bacillales</taxon>
        <taxon>Paenibacillaceae</taxon>
        <taxon>Paenibacillus</taxon>
        <taxon>Paenibacillus sonchi group</taxon>
    </lineage>
</organism>
<gene>
    <name evidence="2" type="ORF">PRIO_0760</name>
</gene>
<dbReference type="RefSeq" id="WP_046501145.1">
    <property type="nucleotide sequence ID" value="NZ_LN831776.1"/>
</dbReference>
<dbReference type="InterPro" id="IPR036291">
    <property type="entry name" value="NAD(P)-bd_dom_sf"/>
</dbReference>
<sequence>MLFITGATGTVGHQVVKFLNEKDVEFKALTRTPEKLLKDKTDKMSIVAGDIKDCSAWSNSLGDVDTLFLILLDDAREILQAAKTNGVQNIVFLSSASINRSDSDHNDNAKKHKEVEDQIKAFGFNYAFIRAEAFMHNAIYWRDLFRYNKGTIKLPALDAKLASVHETDIAEVISIVLTGFNKFSGQVLTLTGANILSQLNILSEISKQLGQQIGFEEQTIDEFHSYMKNYIAEEYINLRIQDWEYTLKHDLSLTNTVLTILGREPLTYREWVSEHLSAFKF</sequence>
<protein>
    <recommendedName>
        <fullName evidence="1">NmrA-like domain-containing protein</fullName>
    </recommendedName>
</protein>
<dbReference type="PANTHER" id="PTHR43162">
    <property type="match status" value="1"/>
</dbReference>
<reference evidence="3" key="1">
    <citation type="submission" date="2015-03" db="EMBL/GenBank/DDBJ databases">
        <authorList>
            <person name="Wibberg D."/>
        </authorList>
    </citation>
    <scope>NUCLEOTIDE SEQUENCE [LARGE SCALE GENOMIC DNA]</scope>
</reference>
<evidence type="ECO:0000313" key="3">
    <source>
        <dbReference type="Proteomes" id="UP000033163"/>
    </source>
</evidence>
<accession>A0A0E4H718</accession>
<feature type="domain" description="NmrA-like" evidence="1">
    <location>
        <begin position="3"/>
        <end position="232"/>
    </location>
</feature>
<dbReference type="PATRIC" id="fig|1073571.4.peg.792"/>
<evidence type="ECO:0000259" key="1">
    <source>
        <dbReference type="Pfam" id="PF05368"/>
    </source>
</evidence>
<dbReference type="InterPro" id="IPR051604">
    <property type="entry name" value="Ergot_Alk_Oxidoreductase"/>
</dbReference>
<dbReference type="Pfam" id="PF05368">
    <property type="entry name" value="NmrA"/>
    <property type="match status" value="1"/>
</dbReference>
<name>A0A0E4H718_9BACL</name>
<dbReference type="EMBL" id="LN831776">
    <property type="protein sequence ID" value="CQR52347.1"/>
    <property type="molecule type" value="Genomic_DNA"/>
</dbReference>
<dbReference type="Proteomes" id="UP000033163">
    <property type="component" value="Chromosome I"/>
</dbReference>
<dbReference type="KEGG" id="pri:PRIO_0760"/>
<proteinExistence type="predicted"/>
<dbReference type="Gene3D" id="3.40.50.720">
    <property type="entry name" value="NAD(P)-binding Rossmann-like Domain"/>
    <property type="match status" value="1"/>
</dbReference>
<dbReference type="InterPro" id="IPR008030">
    <property type="entry name" value="NmrA-like"/>
</dbReference>
<dbReference type="SUPFAM" id="SSF51735">
    <property type="entry name" value="NAD(P)-binding Rossmann-fold domains"/>
    <property type="match status" value="1"/>
</dbReference>
<dbReference type="HOGENOM" id="CLU_007383_10_6_9"/>
<evidence type="ECO:0000313" key="2">
    <source>
        <dbReference type="EMBL" id="CQR52347.1"/>
    </source>
</evidence>
<dbReference type="STRING" id="483937.AMQ84_14500"/>
<dbReference type="Gene3D" id="3.90.25.10">
    <property type="entry name" value="UDP-galactose 4-epimerase, domain 1"/>
    <property type="match status" value="1"/>
</dbReference>
<dbReference type="AlphaFoldDB" id="A0A0E4H718"/>
<dbReference type="PANTHER" id="PTHR43162:SF1">
    <property type="entry name" value="PRESTALK A DIFFERENTIATION PROTEIN A"/>
    <property type="match status" value="1"/>
</dbReference>